<dbReference type="PANTHER" id="PTHR35007:SF1">
    <property type="entry name" value="PILUS ASSEMBLY PROTEIN"/>
    <property type="match status" value="1"/>
</dbReference>
<feature type="transmembrane region" description="Helical" evidence="6">
    <location>
        <begin position="272"/>
        <end position="293"/>
    </location>
</feature>
<keyword evidence="9" id="KW-1185">Reference proteome</keyword>
<dbReference type="GO" id="GO:0005886">
    <property type="term" value="C:plasma membrane"/>
    <property type="evidence" value="ECO:0007669"/>
    <property type="project" value="UniProtKB-SubCell"/>
</dbReference>
<dbReference type="AlphaFoldDB" id="A0A3N0B4U9"/>
<dbReference type="Pfam" id="PF00482">
    <property type="entry name" value="T2SSF"/>
    <property type="match status" value="1"/>
</dbReference>
<gene>
    <name evidence="8" type="ORF">DMP06_01540</name>
</gene>
<evidence type="ECO:0000256" key="1">
    <source>
        <dbReference type="ARBA" id="ARBA00004651"/>
    </source>
</evidence>
<feature type="transmembrane region" description="Helical" evidence="6">
    <location>
        <begin position="305"/>
        <end position="325"/>
    </location>
</feature>
<dbReference type="Gene3D" id="1.20.81.30">
    <property type="entry name" value="Type II secretion system (T2SS), domain F"/>
    <property type="match status" value="1"/>
</dbReference>
<accession>A0A3N0B4U9</accession>
<dbReference type="Proteomes" id="UP000269591">
    <property type="component" value="Unassembled WGS sequence"/>
</dbReference>
<dbReference type="PANTHER" id="PTHR35007">
    <property type="entry name" value="INTEGRAL MEMBRANE PROTEIN-RELATED"/>
    <property type="match status" value="1"/>
</dbReference>
<evidence type="ECO:0000256" key="6">
    <source>
        <dbReference type="SAM" id="Phobius"/>
    </source>
</evidence>
<name>A0A3N0B4U9_9ACTN</name>
<comment type="subcellular location">
    <subcellularLocation>
        <location evidence="1">Cell membrane</location>
        <topology evidence="1">Multi-pass membrane protein</topology>
    </subcellularLocation>
</comment>
<protein>
    <submittedName>
        <fullName evidence="8">Type II secretion protein F</fullName>
    </submittedName>
</protein>
<feature type="transmembrane region" description="Helical" evidence="6">
    <location>
        <begin position="107"/>
        <end position="127"/>
    </location>
</feature>
<feature type="domain" description="Type II secretion system protein GspF" evidence="7">
    <location>
        <begin position="166"/>
        <end position="290"/>
    </location>
</feature>
<evidence type="ECO:0000259" key="7">
    <source>
        <dbReference type="Pfam" id="PF00482"/>
    </source>
</evidence>
<dbReference type="InterPro" id="IPR018076">
    <property type="entry name" value="T2SS_GspF_dom"/>
</dbReference>
<evidence type="ECO:0000313" key="9">
    <source>
        <dbReference type="Proteomes" id="UP000269591"/>
    </source>
</evidence>
<keyword evidence="2" id="KW-1003">Cell membrane</keyword>
<proteinExistence type="predicted"/>
<evidence type="ECO:0000256" key="2">
    <source>
        <dbReference type="ARBA" id="ARBA00022475"/>
    </source>
</evidence>
<evidence type="ECO:0000256" key="3">
    <source>
        <dbReference type="ARBA" id="ARBA00022692"/>
    </source>
</evidence>
<keyword evidence="3 6" id="KW-0812">Transmembrane</keyword>
<feature type="transmembrane region" description="Helical" evidence="6">
    <location>
        <begin position="133"/>
        <end position="149"/>
    </location>
</feature>
<keyword evidence="5 6" id="KW-0472">Membrane</keyword>
<sequence length="333" mass="35309">MDARMLLAAACALGFAGAIVAGRSIYRAVHRAFSAARQQSASMEEGVRNRDVKAVAQGLFVYVLRNGVESFDGIAGRMESWGVLSDALNDAARLAQRRGLIASARSVASTFCLVLVVASLVCVALSGSPLAGILVPAFLVLAASAFLAHEKEREQEALREQVPDALRCMEACLHAGLSLPQAFAEVAAEVPSPAKESFARVSHDLELGYSMDEALARFHRLSGLPELGFVAMALDVQYVCGGSATPILRSAEDSVAHGLDLRRSLRVQTAQARLSAQVVSIMPFFLLALLSLISPGFLNPFFADAQGVAVLALAISMQVAGVLMVRRMLAVEL</sequence>
<evidence type="ECO:0000256" key="4">
    <source>
        <dbReference type="ARBA" id="ARBA00022989"/>
    </source>
</evidence>
<dbReference type="EMBL" id="QIBX01000001">
    <property type="protein sequence ID" value="RNL42115.1"/>
    <property type="molecule type" value="Genomic_DNA"/>
</dbReference>
<keyword evidence="4 6" id="KW-1133">Transmembrane helix</keyword>
<reference evidence="9" key="1">
    <citation type="submission" date="2018-05" db="EMBL/GenBank/DDBJ databases">
        <title>Genome Sequencing of selected type strains of the family Eggerthellaceae.</title>
        <authorList>
            <person name="Danylec N."/>
            <person name="Stoll D.A."/>
            <person name="Doetsch A."/>
            <person name="Huch M."/>
        </authorList>
    </citation>
    <scope>NUCLEOTIDE SEQUENCE [LARGE SCALE GENOMIC DNA]</scope>
    <source>
        <strain evidence="9">DSM 24851</strain>
    </source>
</reference>
<dbReference type="InterPro" id="IPR042094">
    <property type="entry name" value="T2SS_GspF_sf"/>
</dbReference>
<organism evidence="8 9">
    <name type="scientific">Slackia equolifaciens</name>
    <dbReference type="NCBI Taxonomy" id="498718"/>
    <lineage>
        <taxon>Bacteria</taxon>
        <taxon>Bacillati</taxon>
        <taxon>Actinomycetota</taxon>
        <taxon>Coriobacteriia</taxon>
        <taxon>Eggerthellales</taxon>
        <taxon>Eggerthellaceae</taxon>
        <taxon>Slackia</taxon>
    </lineage>
</organism>
<evidence type="ECO:0000256" key="5">
    <source>
        <dbReference type="ARBA" id="ARBA00023136"/>
    </source>
</evidence>
<comment type="caution">
    <text evidence="8">The sequence shown here is derived from an EMBL/GenBank/DDBJ whole genome shotgun (WGS) entry which is preliminary data.</text>
</comment>
<feature type="transmembrane region" description="Helical" evidence="6">
    <location>
        <begin position="6"/>
        <end position="26"/>
    </location>
</feature>
<evidence type="ECO:0000313" key="8">
    <source>
        <dbReference type="EMBL" id="RNL42115.1"/>
    </source>
</evidence>